<feature type="domain" description="KOW" evidence="2">
    <location>
        <begin position="8"/>
        <end position="35"/>
    </location>
</feature>
<keyword evidence="4" id="KW-1185">Reference proteome</keyword>
<dbReference type="SMART" id="SM00739">
    <property type="entry name" value="KOW"/>
    <property type="match status" value="3"/>
</dbReference>
<dbReference type="GO" id="GO:0003735">
    <property type="term" value="F:structural constituent of ribosome"/>
    <property type="evidence" value="ECO:0007669"/>
    <property type="project" value="InterPro"/>
</dbReference>
<dbReference type="SUPFAM" id="SSF50104">
    <property type="entry name" value="Translation proteins SH3-like domain"/>
    <property type="match status" value="1"/>
</dbReference>
<accession>A0A0C9X2Q6</accession>
<dbReference type="EMBL" id="KN839098">
    <property type="protein sequence ID" value="KIJ90862.1"/>
    <property type="molecule type" value="Genomic_DNA"/>
</dbReference>
<dbReference type="InterPro" id="IPR014722">
    <property type="entry name" value="Rib_uL2_dom2"/>
</dbReference>
<sequence length="270" mass="29394">MAKMAAHVLHVDDAVKVVEGDEKGQFGRIIEIKGNEAYVFLLLQGHTSTLPLPSLRKNIRVGDAVRITSRDHQGFTGWVVNKDDDDLSIFYHKTGNEVRASPGIVEFFSPAFYYNATAPDSKLPAMKGDSNSHLIGKYVTVTQGNFKNYRGRIKSTMGDGRVLVELDAVDAGLLPARPRNLLTDFSNPLPLAPVTSSSSIKAPPSRTNLTSTQITPLPIPYPHMLYPAPPPEVPATPLPSLQDIPASPAWNPSSRTPRPGDDGENIHTIK</sequence>
<evidence type="ECO:0000256" key="1">
    <source>
        <dbReference type="SAM" id="MobiDB-lite"/>
    </source>
</evidence>
<reference evidence="4" key="2">
    <citation type="submission" date="2015-01" db="EMBL/GenBank/DDBJ databases">
        <title>Evolutionary Origins and Diversification of the Mycorrhizal Mutualists.</title>
        <authorList>
            <consortium name="DOE Joint Genome Institute"/>
            <consortium name="Mycorrhizal Genomics Consortium"/>
            <person name="Kohler A."/>
            <person name="Kuo A."/>
            <person name="Nagy L.G."/>
            <person name="Floudas D."/>
            <person name="Copeland A."/>
            <person name="Barry K.W."/>
            <person name="Cichocki N."/>
            <person name="Veneault-Fourrey C."/>
            <person name="LaButti K."/>
            <person name="Lindquist E.A."/>
            <person name="Lipzen A."/>
            <person name="Lundell T."/>
            <person name="Morin E."/>
            <person name="Murat C."/>
            <person name="Riley R."/>
            <person name="Ohm R."/>
            <person name="Sun H."/>
            <person name="Tunlid A."/>
            <person name="Henrissat B."/>
            <person name="Grigoriev I.V."/>
            <person name="Hibbett D.S."/>
            <person name="Martin F."/>
        </authorList>
    </citation>
    <scope>NUCLEOTIDE SEQUENCE [LARGE SCALE GENOMIC DNA]</scope>
    <source>
        <strain evidence="4">LaAM-08-1</strain>
    </source>
</reference>
<feature type="region of interest" description="Disordered" evidence="1">
    <location>
        <begin position="193"/>
        <end position="215"/>
    </location>
</feature>
<dbReference type="AlphaFoldDB" id="A0A0C9X2Q6"/>
<feature type="domain" description="KOW" evidence="2">
    <location>
        <begin position="132"/>
        <end position="159"/>
    </location>
</feature>
<dbReference type="Gene3D" id="2.30.30.30">
    <property type="match status" value="2"/>
</dbReference>
<dbReference type="GO" id="GO:0005840">
    <property type="term" value="C:ribosome"/>
    <property type="evidence" value="ECO:0007669"/>
    <property type="project" value="InterPro"/>
</dbReference>
<dbReference type="OrthoDB" id="3070974at2759"/>
<dbReference type="Pfam" id="PF23290">
    <property type="entry name" value="KOW5_SPT5"/>
    <property type="match status" value="1"/>
</dbReference>
<dbReference type="HOGENOM" id="CLU_1030829_0_0_1"/>
<dbReference type="InterPro" id="IPR005825">
    <property type="entry name" value="Ribosomal_uL24_CS"/>
</dbReference>
<gene>
    <name evidence="3" type="ORF">K443DRAFT_135608</name>
</gene>
<name>A0A0C9X2Q6_9AGAR</name>
<dbReference type="PROSITE" id="PS01108">
    <property type="entry name" value="RIBOSOMAL_L24"/>
    <property type="match status" value="1"/>
</dbReference>
<evidence type="ECO:0000259" key="2">
    <source>
        <dbReference type="SMART" id="SM00739"/>
    </source>
</evidence>
<feature type="compositionally biased region" description="Basic and acidic residues" evidence="1">
    <location>
        <begin position="258"/>
        <end position="270"/>
    </location>
</feature>
<protein>
    <recommendedName>
        <fullName evidence="2">KOW domain-containing protein</fullName>
    </recommendedName>
</protein>
<evidence type="ECO:0000313" key="3">
    <source>
        <dbReference type="EMBL" id="KIJ90862.1"/>
    </source>
</evidence>
<proteinExistence type="predicted"/>
<feature type="region of interest" description="Disordered" evidence="1">
    <location>
        <begin position="228"/>
        <end position="270"/>
    </location>
</feature>
<reference evidence="3 4" key="1">
    <citation type="submission" date="2014-04" db="EMBL/GenBank/DDBJ databases">
        <authorList>
            <consortium name="DOE Joint Genome Institute"/>
            <person name="Kuo A."/>
            <person name="Kohler A."/>
            <person name="Nagy L.G."/>
            <person name="Floudas D."/>
            <person name="Copeland A."/>
            <person name="Barry K.W."/>
            <person name="Cichocki N."/>
            <person name="Veneault-Fourrey C."/>
            <person name="LaButti K."/>
            <person name="Lindquist E.A."/>
            <person name="Lipzen A."/>
            <person name="Lundell T."/>
            <person name="Morin E."/>
            <person name="Murat C."/>
            <person name="Sun H."/>
            <person name="Tunlid A."/>
            <person name="Henrissat B."/>
            <person name="Grigoriev I.V."/>
            <person name="Hibbett D.S."/>
            <person name="Martin F."/>
            <person name="Nordberg H.P."/>
            <person name="Cantor M.N."/>
            <person name="Hua S.X."/>
        </authorList>
    </citation>
    <scope>NUCLEOTIDE SEQUENCE [LARGE SCALE GENOMIC DNA]</scope>
    <source>
        <strain evidence="3 4">LaAM-08-1</strain>
    </source>
</reference>
<dbReference type="InterPro" id="IPR041978">
    <property type="entry name" value="KOW_Spt5_5"/>
</dbReference>
<dbReference type="Proteomes" id="UP000054477">
    <property type="component" value="Unassembled WGS sequence"/>
</dbReference>
<organism evidence="3 4">
    <name type="scientific">Laccaria amethystina LaAM-08-1</name>
    <dbReference type="NCBI Taxonomy" id="1095629"/>
    <lineage>
        <taxon>Eukaryota</taxon>
        <taxon>Fungi</taxon>
        <taxon>Dikarya</taxon>
        <taxon>Basidiomycota</taxon>
        <taxon>Agaricomycotina</taxon>
        <taxon>Agaricomycetes</taxon>
        <taxon>Agaricomycetidae</taxon>
        <taxon>Agaricales</taxon>
        <taxon>Agaricineae</taxon>
        <taxon>Hydnangiaceae</taxon>
        <taxon>Laccaria</taxon>
    </lineage>
</organism>
<evidence type="ECO:0000313" key="4">
    <source>
        <dbReference type="Proteomes" id="UP000054477"/>
    </source>
</evidence>
<feature type="compositionally biased region" description="Polar residues" evidence="1">
    <location>
        <begin position="194"/>
        <end position="215"/>
    </location>
</feature>
<dbReference type="InterPro" id="IPR005824">
    <property type="entry name" value="KOW"/>
</dbReference>
<feature type="domain" description="KOW" evidence="2">
    <location>
        <begin position="58"/>
        <end position="85"/>
    </location>
</feature>
<dbReference type="InterPro" id="IPR008991">
    <property type="entry name" value="Translation_prot_SH3-like_sf"/>
</dbReference>
<feature type="compositionally biased region" description="Pro residues" evidence="1">
    <location>
        <begin position="228"/>
        <end position="237"/>
    </location>
</feature>
<dbReference type="GO" id="GO:0006412">
    <property type="term" value="P:translation"/>
    <property type="evidence" value="ECO:0007669"/>
    <property type="project" value="InterPro"/>
</dbReference>